<dbReference type="Proteomes" id="UP000662637">
    <property type="component" value="Unassembled WGS sequence"/>
</dbReference>
<dbReference type="EMBL" id="WJEC01008052">
    <property type="protein sequence ID" value="KAF7464235.1"/>
    <property type="molecule type" value="Genomic_DNA"/>
</dbReference>
<comment type="caution">
    <text evidence="1">The sequence shown here is derived from an EMBL/GenBank/DDBJ whole genome shotgun (WGS) entry which is preliminary data.</text>
</comment>
<organism evidence="1 2">
    <name type="scientific">Marmota monax</name>
    <name type="common">Woodchuck</name>
    <dbReference type="NCBI Taxonomy" id="9995"/>
    <lineage>
        <taxon>Eukaryota</taxon>
        <taxon>Metazoa</taxon>
        <taxon>Chordata</taxon>
        <taxon>Craniata</taxon>
        <taxon>Vertebrata</taxon>
        <taxon>Euteleostomi</taxon>
        <taxon>Mammalia</taxon>
        <taxon>Eutheria</taxon>
        <taxon>Euarchontoglires</taxon>
        <taxon>Glires</taxon>
        <taxon>Rodentia</taxon>
        <taxon>Sciuromorpha</taxon>
        <taxon>Sciuridae</taxon>
        <taxon>Xerinae</taxon>
        <taxon>Marmotini</taxon>
        <taxon>Marmota</taxon>
    </lineage>
</organism>
<proteinExistence type="predicted"/>
<reference evidence="1" key="1">
    <citation type="submission" date="2020-08" db="EMBL/GenBank/DDBJ databases">
        <authorList>
            <person name="Shumante A."/>
            <person name="Zimin A.V."/>
            <person name="Puiu D."/>
            <person name="Salzberg S.L."/>
        </authorList>
    </citation>
    <scope>NUCLEOTIDE SEQUENCE</scope>
    <source>
        <strain evidence="1">WC2-LM</strain>
        <tissue evidence="1">Liver</tissue>
    </source>
</reference>
<gene>
    <name evidence="1" type="ORF">GHT09_007565</name>
</gene>
<protein>
    <submittedName>
        <fullName evidence="1">Uncharacterized protein</fullName>
    </submittedName>
</protein>
<evidence type="ECO:0000313" key="1">
    <source>
        <dbReference type="EMBL" id="KAF7464235.1"/>
    </source>
</evidence>
<dbReference type="AlphaFoldDB" id="A0A834UN52"/>
<evidence type="ECO:0000313" key="2">
    <source>
        <dbReference type="Proteomes" id="UP000662637"/>
    </source>
</evidence>
<sequence>MPAVPGKALDSLVSHVSIPGDRCRAGEAIGPAWTPEDSRATVSVTERVGGQLQGPPGWNLSLSFTVGSPDPLTRNPGQPVLLGGRCPQSSHGAGLTAAALCPVRPSALRVAVAPAPPPLRAGRTLGRRGSGSEQASGLRCGLVLGPTFCGRT</sequence>
<name>A0A834UN52_MARMO</name>
<accession>A0A834UN52</accession>